<dbReference type="HAMAP" id="MF_02120">
    <property type="entry name" value="LysA"/>
    <property type="match status" value="1"/>
</dbReference>
<dbReference type="NCBIfam" id="TIGR01048">
    <property type="entry name" value="lysA"/>
    <property type="match status" value="1"/>
</dbReference>
<dbReference type="Pfam" id="PF02784">
    <property type="entry name" value="Orn_Arg_deC_N"/>
    <property type="match status" value="1"/>
</dbReference>
<feature type="binding site" evidence="5">
    <location>
        <position position="278"/>
    </location>
    <ligand>
        <name>substrate</name>
    </ligand>
</feature>
<comment type="pathway">
    <text evidence="5 8">Amino-acid biosynthesis; L-lysine biosynthesis via DAP pathway; L-lysine from DL-2,6-diaminopimelate: step 1/1.</text>
</comment>
<dbReference type="GO" id="GO:0030170">
    <property type="term" value="F:pyridoxal phosphate binding"/>
    <property type="evidence" value="ECO:0007669"/>
    <property type="project" value="UniProtKB-UniRule"/>
</dbReference>
<proteinExistence type="inferred from homology"/>
<dbReference type="PANTHER" id="PTHR43727">
    <property type="entry name" value="DIAMINOPIMELATE DECARBOXYLASE"/>
    <property type="match status" value="1"/>
</dbReference>
<reference evidence="11" key="1">
    <citation type="journal article" date="2014" name="Int. J. Syst. Evol. Microbiol.">
        <title>Complete genome sequence of Corynebacterium casei LMG S-19264T (=DSM 44701T), isolated from a smear-ripened cheese.</title>
        <authorList>
            <consortium name="US DOE Joint Genome Institute (JGI-PGF)"/>
            <person name="Walter F."/>
            <person name="Albersmeier A."/>
            <person name="Kalinowski J."/>
            <person name="Ruckert C."/>
        </authorList>
    </citation>
    <scope>NUCLEOTIDE SEQUENCE</scope>
    <source>
        <strain evidence="11">CGMCC 1.12426</strain>
    </source>
</reference>
<dbReference type="InterPro" id="IPR000183">
    <property type="entry name" value="Orn/DAP/Arg_de-COase"/>
</dbReference>
<comment type="subunit">
    <text evidence="5">Homodimer.</text>
</comment>
<gene>
    <name evidence="5 11" type="primary">lysA</name>
    <name evidence="11" type="ORF">GCM10011316_09750</name>
</gene>
<dbReference type="InterPro" id="IPR022653">
    <property type="entry name" value="De-COase2_pyr-phos_BS"/>
</dbReference>
<dbReference type="InterPro" id="IPR002986">
    <property type="entry name" value="DAP_deCOOHase_LysA"/>
</dbReference>
<dbReference type="InterPro" id="IPR009006">
    <property type="entry name" value="Ala_racemase/Decarboxylase_C"/>
</dbReference>
<dbReference type="OrthoDB" id="9802241at2"/>
<sequence>MHHFAYKNGVLHAEDVPLPRIAADVGTPFYVYSTATLTRHYEVFTSAFSDIPSLVCYAMKANSNQAVLATLARLGAGMDVVSEGELRRARAAGVPASKILFSGVGKTEAEQACALAEDILCFNVESEPELHQLSRVAMDMGTVARVSLRINPDVDARTHAKISTGKAEDKFGISWQRAREVYATAARLPGIKVTGIDMHIGSQITDLQPFDDAFARLGGLIRDLRADGHVIDHIDLGGGLGIPYTSDNDPPPHPDAYAEVVKKHVRELDCTIMFEPGRLIAGNAGLLVTKVIYVKDGDDKHFVIVDGAMNDLIRPTLYDAYHEVRPVLEPGGDASRLKADIVGPVCETGDYLAKGRDIPLVAAGDLLAVFSAGAYGAVQAGTYNSRLLIPEVLVNNDEFAVVRPRPTYDDMIGLDRIPEWLTGS</sequence>
<dbReference type="SUPFAM" id="SSF50621">
    <property type="entry name" value="Alanine racemase C-terminal domain-like"/>
    <property type="match status" value="1"/>
</dbReference>
<feature type="binding site" evidence="5">
    <location>
        <position position="375"/>
    </location>
    <ligand>
        <name>substrate</name>
    </ligand>
</feature>
<evidence type="ECO:0000313" key="12">
    <source>
        <dbReference type="Proteomes" id="UP000605148"/>
    </source>
</evidence>
<feature type="binding site" evidence="5">
    <location>
        <position position="318"/>
    </location>
    <ligand>
        <name>substrate</name>
    </ligand>
</feature>
<comment type="cofactor">
    <cofactor evidence="1 5 7 8">
        <name>pyridoxal 5'-phosphate</name>
        <dbReference type="ChEBI" id="CHEBI:597326"/>
    </cofactor>
</comment>
<keyword evidence="12" id="KW-1185">Reference proteome</keyword>
<evidence type="ECO:0000313" key="11">
    <source>
        <dbReference type="EMBL" id="GGB39768.1"/>
    </source>
</evidence>
<organism evidence="11 12">
    <name type="scientific">Roseibium aquae</name>
    <dbReference type="NCBI Taxonomy" id="1323746"/>
    <lineage>
        <taxon>Bacteria</taxon>
        <taxon>Pseudomonadati</taxon>
        <taxon>Pseudomonadota</taxon>
        <taxon>Alphaproteobacteria</taxon>
        <taxon>Hyphomicrobiales</taxon>
        <taxon>Stappiaceae</taxon>
        <taxon>Roseibium</taxon>
    </lineage>
</organism>
<evidence type="ECO:0000256" key="3">
    <source>
        <dbReference type="ARBA" id="ARBA00022898"/>
    </source>
</evidence>
<evidence type="ECO:0000256" key="1">
    <source>
        <dbReference type="ARBA" id="ARBA00001933"/>
    </source>
</evidence>
<reference evidence="11" key="2">
    <citation type="submission" date="2020-09" db="EMBL/GenBank/DDBJ databases">
        <authorList>
            <person name="Sun Q."/>
            <person name="Zhou Y."/>
        </authorList>
    </citation>
    <scope>NUCLEOTIDE SEQUENCE</scope>
    <source>
        <strain evidence="11">CGMCC 1.12426</strain>
    </source>
</reference>
<comment type="similarity">
    <text evidence="5">Belongs to the Orn/Lys/Arg decarboxylase class-II family. LysA subfamily.</text>
</comment>
<feature type="active site" description="Proton donor" evidence="7">
    <location>
        <position position="346"/>
    </location>
</feature>
<dbReference type="RefSeq" id="WP_150494957.1">
    <property type="nucleotide sequence ID" value="NZ_BMFA01000002.1"/>
</dbReference>
<dbReference type="Gene3D" id="3.20.20.10">
    <property type="entry name" value="Alanine racemase"/>
    <property type="match status" value="1"/>
</dbReference>
<keyword evidence="5 8" id="KW-0457">Lysine biosynthesis</keyword>
<feature type="binding site" evidence="5">
    <location>
        <position position="239"/>
    </location>
    <ligand>
        <name>pyridoxal 5'-phosphate</name>
        <dbReference type="ChEBI" id="CHEBI:597326"/>
    </ligand>
</feature>
<dbReference type="InterPro" id="IPR029066">
    <property type="entry name" value="PLP-binding_barrel"/>
</dbReference>
<feature type="binding site" evidence="5">
    <location>
        <position position="375"/>
    </location>
    <ligand>
        <name>pyridoxal 5'-phosphate</name>
        <dbReference type="ChEBI" id="CHEBI:597326"/>
    </ligand>
</feature>
<dbReference type="InterPro" id="IPR022643">
    <property type="entry name" value="De-COase2_C"/>
</dbReference>
<dbReference type="CDD" id="cd06828">
    <property type="entry name" value="PLPDE_III_DapDC"/>
    <property type="match status" value="1"/>
</dbReference>
<dbReference type="GO" id="GO:0009089">
    <property type="term" value="P:lysine biosynthetic process via diaminopimelate"/>
    <property type="evidence" value="ECO:0007669"/>
    <property type="project" value="UniProtKB-UniRule"/>
</dbReference>
<dbReference type="Gene3D" id="2.40.37.10">
    <property type="entry name" value="Lyase, Ornithine Decarboxylase, Chain A, domain 1"/>
    <property type="match status" value="1"/>
</dbReference>
<feature type="domain" description="Orn/DAP/Arg decarboxylase 2 C-terminal" evidence="9">
    <location>
        <begin position="29"/>
        <end position="373"/>
    </location>
</feature>
<evidence type="ECO:0000259" key="9">
    <source>
        <dbReference type="Pfam" id="PF00278"/>
    </source>
</evidence>
<keyword evidence="5" id="KW-0028">Amino-acid biosynthesis</keyword>
<comment type="caution">
    <text evidence="11">The sequence shown here is derived from an EMBL/GenBank/DDBJ whole genome shotgun (WGS) entry which is preliminary data.</text>
</comment>
<evidence type="ECO:0000256" key="8">
    <source>
        <dbReference type="RuleBase" id="RU003738"/>
    </source>
</evidence>
<evidence type="ECO:0000259" key="10">
    <source>
        <dbReference type="Pfam" id="PF02784"/>
    </source>
</evidence>
<dbReference type="PROSITE" id="PS00878">
    <property type="entry name" value="ODR_DC_2_1"/>
    <property type="match status" value="1"/>
</dbReference>
<evidence type="ECO:0000256" key="2">
    <source>
        <dbReference type="ARBA" id="ARBA00022793"/>
    </source>
</evidence>
<dbReference type="AlphaFoldDB" id="A0A916TC90"/>
<evidence type="ECO:0000256" key="4">
    <source>
        <dbReference type="ARBA" id="ARBA00023239"/>
    </source>
</evidence>
<dbReference type="FunFam" id="3.20.20.10:FF:000003">
    <property type="entry name" value="Diaminopimelate decarboxylase"/>
    <property type="match status" value="1"/>
</dbReference>
<feature type="binding site" evidence="5">
    <location>
        <begin position="275"/>
        <end position="278"/>
    </location>
    <ligand>
        <name>pyridoxal 5'-phosphate</name>
        <dbReference type="ChEBI" id="CHEBI:597326"/>
    </ligand>
</feature>
<feature type="modified residue" description="N6-(pyridoxal phosphate)lysine" evidence="5 7">
    <location>
        <position position="60"/>
    </location>
</feature>
<evidence type="ECO:0000256" key="5">
    <source>
        <dbReference type="HAMAP-Rule" id="MF_02120"/>
    </source>
</evidence>
<feature type="binding site" evidence="5">
    <location>
        <position position="314"/>
    </location>
    <ligand>
        <name>substrate</name>
    </ligand>
</feature>
<dbReference type="PANTHER" id="PTHR43727:SF2">
    <property type="entry name" value="GROUP IV DECARBOXYLASE"/>
    <property type="match status" value="1"/>
</dbReference>
<dbReference type="InterPro" id="IPR022657">
    <property type="entry name" value="De-COase2_CS"/>
</dbReference>
<protein>
    <recommendedName>
        <fullName evidence="5 6">Diaminopimelate decarboxylase</fullName>
        <shortName evidence="5">DAP decarboxylase</shortName>
        <shortName evidence="5">DAPDC</shortName>
        <ecNumber evidence="5 6">4.1.1.20</ecNumber>
    </recommendedName>
</protein>
<dbReference type="Proteomes" id="UP000605148">
    <property type="component" value="Unassembled WGS sequence"/>
</dbReference>
<dbReference type="InterPro" id="IPR022644">
    <property type="entry name" value="De-COase2_N"/>
</dbReference>
<dbReference type="PRINTS" id="PR01181">
    <property type="entry name" value="DAPDCRBXLASE"/>
</dbReference>
<keyword evidence="2 5" id="KW-0210">Decarboxylase</keyword>
<dbReference type="Pfam" id="PF00278">
    <property type="entry name" value="Orn_DAP_Arg_deC"/>
    <property type="match status" value="1"/>
</dbReference>
<keyword evidence="4 5" id="KW-0456">Lyase</keyword>
<feature type="binding site" evidence="5">
    <location>
        <position position="347"/>
    </location>
    <ligand>
        <name>substrate</name>
    </ligand>
</feature>
<dbReference type="EMBL" id="BMFA01000002">
    <property type="protein sequence ID" value="GGB39768.1"/>
    <property type="molecule type" value="Genomic_DNA"/>
</dbReference>
<feature type="domain" description="Orn/DAP/Arg decarboxylase 2 N-terminal" evidence="10">
    <location>
        <begin position="36"/>
        <end position="281"/>
    </location>
</feature>
<keyword evidence="3 5" id="KW-0663">Pyridoxal phosphate</keyword>
<evidence type="ECO:0000256" key="7">
    <source>
        <dbReference type="PIRSR" id="PIRSR600183-50"/>
    </source>
</evidence>
<evidence type="ECO:0000256" key="6">
    <source>
        <dbReference type="NCBIfam" id="TIGR01048"/>
    </source>
</evidence>
<dbReference type="SUPFAM" id="SSF51419">
    <property type="entry name" value="PLP-binding barrel"/>
    <property type="match status" value="1"/>
</dbReference>
<name>A0A916TC90_9HYPH</name>
<dbReference type="PROSITE" id="PS00879">
    <property type="entry name" value="ODR_DC_2_2"/>
    <property type="match status" value="1"/>
</dbReference>
<accession>A0A916TC90</accession>
<dbReference type="PRINTS" id="PR01179">
    <property type="entry name" value="ODADCRBXLASE"/>
</dbReference>
<dbReference type="GO" id="GO:0008836">
    <property type="term" value="F:diaminopimelate decarboxylase activity"/>
    <property type="evidence" value="ECO:0007669"/>
    <property type="project" value="UniProtKB-UniRule"/>
</dbReference>
<comment type="catalytic activity">
    <reaction evidence="5 8">
        <text>meso-2,6-diaminopimelate + H(+) = L-lysine + CO2</text>
        <dbReference type="Rhea" id="RHEA:15101"/>
        <dbReference type="ChEBI" id="CHEBI:15378"/>
        <dbReference type="ChEBI" id="CHEBI:16526"/>
        <dbReference type="ChEBI" id="CHEBI:32551"/>
        <dbReference type="ChEBI" id="CHEBI:57791"/>
        <dbReference type="EC" id="4.1.1.20"/>
    </reaction>
</comment>
<dbReference type="EC" id="4.1.1.20" evidence="5 6"/>
<comment type="function">
    <text evidence="5">Specifically catalyzes the decarboxylation of meso-diaminopimelate (meso-DAP) to L-lysine.</text>
</comment>